<dbReference type="EMBL" id="OX395132">
    <property type="protein sequence ID" value="CAI5780165.1"/>
    <property type="molecule type" value="Genomic_DNA"/>
</dbReference>
<reference evidence="2" key="1">
    <citation type="submission" date="2022-12" db="EMBL/GenBank/DDBJ databases">
        <authorList>
            <person name="Alioto T."/>
            <person name="Alioto T."/>
            <person name="Gomez Garrido J."/>
        </authorList>
    </citation>
    <scope>NUCLEOTIDE SEQUENCE</scope>
</reference>
<feature type="region of interest" description="Disordered" evidence="1">
    <location>
        <begin position="1"/>
        <end position="27"/>
    </location>
</feature>
<evidence type="ECO:0000313" key="3">
    <source>
        <dbReference type="Proteomes" id="UP001178461"/>
    </source>
</evidence>
<proteinExistence type="predicted"/>
<protein>
    <submittedName>
        <fullName evidence="2">Uncharacterized protein</fullName>
    </submittedName>
</protein>
<dbReference type="AlphaFoldDB" id="A0AA35KL61"/>
<accession>A0AA35KL61</accession>
<evidence type="ECO:0000256" key="1">
    <source>
        <dbReference type="SAM" id="MobiDB-lite"/>
    </source>
</evidence>
<name>A0AA35KL61_9SAUR</name>
<evidence type="ECO:0000313" key="2">
    <source>
        <dbReference type="EMBL" id="CAI5780165.1"/>
    </source>
</evidence>
<sequence length="109" mass="12601">MMSQTGQTARLGKVRVNSRTESGHCEGRSPRQWLLWHYDLPELWKTLLHMKKGQSKSKAAVLMWIKPLCGLLSKCKGFLKGKKQHHKQFNAEQKKIICRKVNTSSGNRR</sequence>
<organism evidence="2 3">
    <name type="scientific">Podarcis lilfordi</name>
    <name type="common">Lilford's wall lizard</name>
    <dbReference type="NCBI Taxonomy" id="74358"/>
    <lineage>
        <taxon>Eukaryota</taxon>
        <taxon>Metazoa</taxon>
        <taxon>Chordata</taxon>
        <taxon>Craniata</taxon>
        <taxon>Vertebrata</taxon>
        <taxon>Euteleostomi</taxon>
        <taxon>Lepidosauria</taxon>
        <taxon>Squamata</taxon>
        <taxon>Bifurcata</taxon>
        <taxon>Unidentata</taxon>
        <taxon>Episquamata</taxon>
        <taxon>Laterata</taxon>
        <taxon>Lacertibaenia</taxon>
        <taxon>Lacertidae</taxon>
        <taxon>Podarcis</taxon>
    </lineage>
</organism>
<dbReference type="Proteomes" id="UP001178461">
    <property type="component" value="Chromosome 7"/>
</dbReference>
<keyword evidence="3" id="KW-1185">Reference proteome</keyword>
<gene>
    <name evidence="2" type="ORF">PODLI_1B009303</name>
</gene>